<dbReference type="PROSITE" id="PS50297">
    <property type="entry name" value="ANK_REP_REGION"/>
    <property type="match status" value="2"/>
</dbReference>
<evidence type="ECO:0000256" key="1">
    <source>
        <dbReference type="ARBA" id="ARBA00022737"/>
    </source>
</evidence>
<feature type="repeat" description="ANK" evidence="3">
    <location>
        <begin position="310"/>
        <end position="342"/>
    </location>
</feature>
<dbReference type="PANTHER" id="PTHR24189">
    <property type="entry name" value="MYOTROPHIN"/>
    <property type="match status" value="1"/>
</dbReference>
<dbReference type="EMBL" id="JAVRQU010000002">
    <property type="protein sequence ID" value="KAK5706811.1"/>
    <property type="molecule type" value="Genomic_DNA"/>
</dbReference>
<comment type="caution">
    <text evidence="4">The sequence shown here is derived from an EMBL/GenBank/DDBJ whole genome shotgun (WGS) entry which is preliminary data.</text>
</comment>
<dbReference type="InterPro" id="IPR036770">
    <property type="entry name" value="Ankyrin_rpt-contain_sf"/>
</dbReference>
<accession>A0AAN8A591</accession>
<feature type="repeat" description="ANK" evidence="3">
    <location>
        <begin position="365"/>
        <end position="397"/>
    </location>
</feature>
<evidence type="ECO:0000256" key="3">
    <source>
        <dbReference type="PROSITE-ProRule" id="PRU00023"/>
    </source>
</evidence>
<name>A0AAN8A591_9PEZI</name>
<feature type="repeat" description="ANK" evidence="3">
    <location>
        <begin position="542"/>
        <end position="571"/>
    </location>
</feature>
<feature type="repeat" description="ANK" evidence="3">
    <location>
        <begin position="338"/>
        <end position="366"/>
    </location>
</feature>
<dbReference type="Gene3D" id="1.25.40.20">
    <property type="entry name" value="Ankyrin repeat-containing domain"/>
    <property type="match status" value="3"/>
</dbReference>
<evidence type="ECO:0000313" key="4">
    <source>
        <dbReference type="EMBL" id="KAK5706811.1"/>
    </source>
</evidence>
<dbReference type="SMART" id="SM00248">
    <property type="entry name" value="ANK"/>
    <property type="match status" value="9"/>
</dbReference>
<dbReference type="AlphaFoldDB" id="A0AAN8A591"/>
<keyword evidence="1" id="KW-0677">Repeat</keyword>
<evidence type="ECO:0000313" key="5">
    <source>
        <dbReference type="Proteomes" id="UP001310594"/>
    </source>
</evidence>
<organism evidence="4 5">
    <name type="scientific">Elasticomyces elasticus</name>
    <dbReference type="NCBI Taxonomy" id="574655"/>
    <lineage>
        <taxon>Eukaryota</taxon>
        <taxon>Fungi</taxon>
        <taxon>Dikarya</taxon>
        <taxon>Ascomycota</taxon>
        <taxon>Pezizomycotina</taxon>
        <taxon>Dothideomycetes</taxon>
        <taxon>Dothideomycetidae</taxon>
        <taxon>Mycosphaerellales</taxon>
        <taxon>Teratosphaeriaceae</taxon>
        <taxon>Elasticomyces</taxon>
    </lineage>
</organism>
<sequence>MATSTWKPQRQKRQQDRNMDFQSLMKSPAMSIVRQSLRPLDHRLWDLIMTNRALDCWEPRDKVYGLLGIAKFEPGENFRVDYKVPVVRLANTILSLHHQSDGKLTNTEMVVAQCNQLADAFGLETGRIYDKVYKEGVDELANVKNGAECPLGDPTVRGVTLWWAWFYRHQAVERLLVAADTDERVILTWKWAAEKGEAAIVRMLLYHDRVDPYTQLWDQPEPALDPDALAPKVDALGAACCYGHLEVVEVLMKYGMLLDGEGEDEDDFWAVYPLPPLCAAVHGTTSRDGNLDIVRFLLEKGVDPNASQSGVFSAIGTAAEYGHHSLVQLLIEAGADVHFGNPLEAVARHGHLAVVQLLIDNGADVNDGALCSASLGGHVETVRLLLDNGADPNASHGNMGRPLWVAVNEAPWGRGHEAHNHETVMGLLIEAGADPNADRGGRHGTALIAACFKLGDADHVEGIRILLEAGAETGAGGGFDSALQVASLYSPAALRILLQWGADVNTPGSAASRTWLAGKWQSEAPYRELAKVLKDREGIFGTALQIASAQGHVESIRLLLAAGAETNTPASVTALGVASIMGHEEAVRLLADAGAILTEADAIALEQVSLRASKWPAWQAMFPAA</sequence>
<keyword evidence="2 3" id="KW-0040">ANK repeat</keyword>
<dbReference type="SUPFAM" id="SSF48403">
    <property type="entry name" value="Ankyrin repeat"/>
    <property type="match status" value="1"/>
</dbReference>
<dbReference type="Pfam" id="PF12796">
    <property type="entry name" value="Ank_2"/>
    <property type="match status" value="2"/>
</dbReference>
<dbReference type="InterPro" id="IPR002110">
    <property type="entry name" value="Ankyrin_rpt"/>
</dbReference>
<dbReference type="Pfam" id="PF00023">
    <property type="entry name" value="Ank"/>
    <property type="match status" value="1"/>
</dbReference>
<dbReference type="PROSITE" id="PS50088">
    <property type="entry name" value="ANK_REPEAT"/>
    <property type="match status" value="4"/>
</dbReference>
<dbReference type="PANTHER" id="PTHR24189:SF50">
    <property type="entry name" value="ANKYRIN REPEAT AND SOCS BOX PROTEIN 2"/>
    <property type="match status" value="1"/>
</dbReference>
<gene>
    <name evidence="4" type="ORF">LTR97_001803</name>
</gene>
<reference evidence="4" key="1">
    <citation type="submission" date="2023-08" db="EMBL/GenBank/DDBJ databases">
        <title>Black Yeasts Isolated from many extreme environments.</title>
        <authorList>
            <person name="Coleine C."/>
            <person name="Stajich J.E."/>
            <person name="Selbmann L."/>
        </authorList>
    </citation>
    <scope>NUCLEOTIDE SEQUENCE</scope>
    <source>
        <strain evidence="4">CCFEE 5810</strain>
    </source>
</reference>
<dbReference type="InterPro" id="IPR050745">
    <property type="entry name" value="Multifunctional_regulatory"/>
</dbReference>
<dbReference type="Proteomes" id="UP001310594">
    <property type="component" value="Unassembled WGS sequence"/>
</dbReference>
<evidence type="ECO:0000256" key="2">
    <source>
        <dbReference type="ARBA" id="ARBA00023043"/>
    </source>
</evidence>
<protein>
    <submittedName>
        <fullName evidence="4">Uncharacterized protein</fullName>
    </submittedName>
</protein>
<proteinExistence type="predicted"/>